<feature type="domain" description="Zn(2)-C6 fungal-type" evidence="8">
    <location>
        <begin position="37"/>
        <end position="67"/>
    </location>
</feature>
<evidence type="ECO:0000256" key="3">
    <source>
        <dbReference type="ARBA" id="ARBA00023125"/>
    </source>
</evidence>
<evidence type="ECO:0000313" key="9">
    <source>
        <dbReference type="EMBL" id="WVW79191.1"/>
    </source>
</evidence>
<dbReference type="InterPro" id="IPR051089">
    <property type="entry name" value="prtT"/>
</dbReference>
<dbReference type="PANTHER" id="PTHR31845:SF17">
    <property type="entry name" value="ZN(II)2CYS6 TRANSCRIPTION FACTOR (EUROFUNG)"/>
    <property type="match status" value="1"/>
</dbReference>
<evidence type="ECO:0000256" key="5">
    <source>
        <dbReference type="ARBA" id="ARBA00023242"/>
    </source>
</evidence>
<dbReference type="GeneID" id="30208931"/>
<dbReference type="Gene3D" id="4.10.240.10">
    <property type="entry name" value="Zn(2)-C6 fungal-type DNA-binding domain"/>
    <property type="match status" value="1"/>
</dbReference>
<gene>
    <name evidence="9" type="ORF">I302_101157</name>
</gene>
<dbReference type="GO" id="GO:0008270">
    <property type="term" value="F:zinc ion binding"/>
    <property type="evidence" value="ECO:0007669"/>
    <property type="project" value="InterPro"/>
</dbReference>
<protein>
    <recommendedName>
        <fullName evidence="8">Zn(2)-C6 fungal-type domain-containing protein</fullName>
    </recommendedName>
</protein>
<dbReference type="PANTHER" id="PTHR31845">
    <property type="entry name" value="FINGER DOMAIN PROTEIN, PUTATIVE-RELATED"/>
    <property type="match status" value="1"/>
</dbReference>
<dbReference type="SMART" id="SM00066">
    <property type="entry name" value="GAL4"/>
    <property type="match status" value="1"/>
</dbReference>
<dbReference type="AlphaFoldDB" id="A0AAJ8K1F8"/>
<evidence type="ECO:0000313" key="10">
    <source>
        <dbReference type="Proteomes" id="UP000092730"/>
    </source>
</evidence>
<dbReference type="EMBL" id="CP144541">
    <property type="protein sequence ID" value="WVW79191.1"/>
    <property type="molecule type" value="Genomic_DNA"/>
</dbReference>
<dbReference type="CDD" id="cd00067">
    <property type="entry name" value="GAL4"/>
    <property type="match status" value="1"/>
</dbReference>
<accession>A0AAJ8K1F8</accession>
<dbReference type="PROSITE" id="PS50048">
    <property type="entry name" value="ZN2_CY6_FUNGAL_2"/>
    <property type="match status" value="1"/>
</dbReference>
<dbReference type="InterPro" id="IPR001138">
    <property type="entry name" value="Zn2Cys6_DnaBD"/>
</dbReference>
<dbReference type="InterPro" id="IPR036864">
    <property type="entry name" value="Zn2-C6_fun-type_DNA-bd_sf"/>
</dbReference>
<dbReference type="PROSITE" id="PS00463">
    <property type="entry name" value="ZN2_CY6_FUNGAL_1"/>
    <property type="match status" value="1"/>
</dbReference>
<reference evidence="9" key="1">
    <citation type="submission" date="2013-07" db="EMBL/GenBank/DDBJ databases">
        <authorList>
            <consortium name="The Broad Institute Genome Sequencing Platform"/>
            <person name="Cuomo C."/>
            <person name="Litvintseva A."/>
            <person name="Chen Y."/>
            <person name="Heitman J."/>
            <person name="Sun S."/>
            <person name="Springer D."/>
            <person name="Dromer F."/>
            <person name="Young S.K."/>
            <person name="Zeng Q."/>
            <person name="Gargeya S."/>
            <person name="Fitzgerald M."/>
            <person name="Abouelleil A."/>
            <person name="Alvarado L."/>
            <person name="Berlin A.M."/>
            <person name="Chapman S.B."/>
            <person name="Dewar J."/>
            <person name="Goldberg J."/>
            <person name="Griggs A."/>
            <person name="Gujja S."/>
            <person name="Hansen M."/>
            <person name="Howarth C."/>
            <person name="Imamovic A."/>
            <person name="Larimer J."/>
            <person name="McCowan C."/>
            <person name="Murphy C."/>
            <person name="Pearson M."/>
            <person name="Priest M."/>
            <person name="Roberts A."/>
            <person name="Saif S."/>
            <person name="Shea T."/>
            <person name="Sykes S."/>
            <person name="Wortman J."/>
            <person name="Nusbaum C."/>
            <person name="Birren B."/>
        </authorList>
    </citation>
    <scope>NUCLEOTIDE SEQUENCE</scope>
    <source>
        <strain evidence="9">CBS 10118</strain>
    </source>
</reference>
<evidence type="ECO:0000256" key="2">
    <source>
        <dbReference type="ARBA" id="ARBA00023015"/>
    </source>
</evidence>
<feature type="coiled-coil region" evidence="6">
    <location>
        <begin position="91"/>
        <end position="118"/>
    </location>
</feature>
<evidence type="ECO:0000256" key="6">
    <source>
        <dbReference type="SAM" id="Coils"/>
    </source>
</evidence>
<dbReference type="CDD" id="cd12148">
    <property type="entry name" value="fungal_TF_MHR"/>
    <property type="match status" value="1"/>
</dbReference>
<organism evidence="9 10">
    <name type="scientific">Kwoniella bestiolae CBS 10118</name>
    <dbReference type="NCBI Taxonomy" id="1296100"/>
    <lineage>
        <taxon>Eukaryota</taxon>
        <taxon>Fungi</taxon>
        <taxon>Dikarya</taxon>
        <taxon>Basidiomycota</taxon>
        <taxon>Agaricomycotina</taxon>
        <taxon>Tremellomycetes</taxon>
        <taxon>Tremellales</taxon>
        <taxon>Cryptococcaceae</taxon>
        <taxon>Kwoniella</taxon>
    </lineage>
</organism>
<keyword evidence="6" id="KW-0175">Coiled coil</keyword>
<evidence type="ECO:0000256" key="7">
    <source>
        <dbReference type="SAM" id="MobiDB-lite"/>
    </source>
</evidence>
<proteinExistence type="predicted"/>
<comment type="subcellular location">
    <subcellularLocation>
        <location evidence="1">Nucleus</location>
    </subcellularLocation>
</comment>
<dbReference type="RefSeq" id="XP_065725303.1">
    <property type="nucleotide sequence ID" value="XM_065869231.1"/>
</dbReference>
<name>A0AAJ8K1F8_9TREE</name>
<keyword evidence="5" id="KW-0539">Nucleus</keyword>
<feature type="region of interest" description="Disordered" evidence="7">
    <location>
        <begin position="1"/>
        <end position="33"/>
    </location>
</feature>
<dbReference type="GO" id="GO:0005634">
    <property type="term" value="C:nucleus"/>
    <property type="evidence" value="ECO:0007669"/>
    <property type="project" value="UniProtKB-SubCell"/>
</dbReference>
<dbReference type="SUPFAM" id="SSF57701">
    <property type="entry name" value="Zn2/Cys6 DNA-binding domain"/>
    <property type="match status" value="1"/>
</dbReference>
<feature type="compositionally biased region" description="Low complexity" evidence="7">
    <location>
        <begin position="1"/>
        <end position="11"/>
    </location>
</feature>
<sequence length="678" mass="74603">MTGLASCSSSQSPPPDDRATSRQRSASPRLNRRTPRACLQCRRRKQRCDGVSIPCQRCQRVGKECSFLTDGLGGAALQRKTDGEVDHASVIKRLTSDVAALQKQMQQALRRISELEGTTRAQMPSLVDNSLSAPTEIAISLPVSSRADAHRISQVSLEQDTQVAATTGTIQNGRFSSAPIQTLRGLIGRSKSPITRQFPQEVQDIANGNINYNADPVSRGILTMDEAQRLFDIFFEACHELAPCSWIAQQRDAKQTRRRSSFLFTSICLIGARYWDIDDPPSDFTLEVVQSLLLSIQWPAVDIDPSHTSPKSRFTDSYAWLMIGLATRFAKYIGLEDAASVDFADHQSDSAEENLQRMRVWLNLISVDRHLTLTAGLPATLVTPPTSVLRAFGSHPKAQSGDLKLAGLAELVAIVHRASISCGDVSLRKLDSITLSVANAELDSWEREWDAIFSSSGAAPTFKQQMPFTALRWYRLALNATPIGVELGDIQKGAISPTPAALKTGVDAAFRLLWQYSTDAVSERPERLAEMNDVSKYTMNFTALSSFMFAVDSYWITHAYAAVFLVLVYDRGCIDANLTAYSFTQPGSPPPVPESSPLYRIISFAASLFDGICQGAVHHPSMQYRSIVANALNTLEQYQLAREESSMVPVADGIDEMLNALFDPGQDWAFLRDMGYTG</sequence>
<dbReference type="GO" id="GO:0000981">
    <property type="term" value="F:DNA-binding transcription factor activity, RNA polymerase II-specific"/>
    <property type="evidence" value="ECO:0007669"/>
    <property type="project" value="InterPro"/>
</dbReference>
<keyword evidence="4" id="KW-0804">Transcription</keyword>
<evidence type="ECO:0000256" key="4">
    <source>
        <dbReference type="ARBA" id="ARBA00023163"/>
    </source>
</evidence>
<keyword evidence="10" id="KW-1185">Reference proteome</keyword>
<dbReference type="Pfam" id="PF00172">
    <property type="entry name" value="Zn_clus"/>
    <property type="match status" value="1"/>
</dbReference>
<evidence type="ECO:0000259" key="8">
    <source>
        <dbReference type="PROSITE" id="PS50048"/>
    </source>
</evidence>
<keyword evidence="3" id="KW-0238">DNA-binding</keyword>
<dbReference type="Proteomes" id="UP000092730">
    <property type="component" value="Chromosome 1"/>
</dbReference>
<dbReference type="KEGG" id="kbi:30208931"/>
<dbReference type="GO" id="GO:0000976">
    <property type="term" value="F:transcription cis-regulatory region binding"/>
    <property type="evidence" value="ECO:0007669"/>
    <property type="project" value="TreeGrafter"/>
</dbReference>
<reference evidence="9" key="2">
    <citation type="submission" date="2024-02" db="EMBL/GenBank/DDBJ databases">
        <title>Comparative genomics of Cryptococcus and Kwoniella reveals pathogenesis evolution and contrasting modes of karyotype evolution via chromosome fusion or intercentromeric recombination.</title>
        <authorList>
            <person name="Coelho M.A."/>
            <person name="David-Palma M."/>
            <person name="Shea T."/>
            <person name="Bowers K."/>
            <person name="McGinley-Smith S."/>
            <person name="Mohammad A.W."/>
            <person name="Gnirke A."/>
            <person name="Yurkov A.M."/>
            <person name="Nowrousian M."/>
            <person name="Sun S."/>
            <person name="Cuomo C.A."/>
            <person name="Heitman J."/>
        </authorList>
    </citation>
    <scope>NUCLEOTIDE SEQUENCE</scope>
    <source>
        <strain evidence="9">CBS 10118</strain>
    </source>
</reference>
<keyword evidence="2" id="KW-0805">Transcription regulation</keyword>
<evidence type="ECO:0000256" key="1">
    <source>
        <dbReference type="ARBA" id="ARBA00004123"/>
    </source>
</evidence>